<dbReference type="Gene3D" id="1.10.10.60">
    <property type="entry name" value="Homeodomain-like"/>
    <property type="match status" value="2"/>
</dbReference>
<evidence type="ECO:0000256" key="3">
    <source>
        <dbReference type="ARBA" id="ARBA00023163"/>
    </source>
</evidence>
<feature type="region of interest" description="Disordered" evidence="4">
    <location>
        <begin position="1"/>
        <end position="28"/>
    </location>
</feature>
<dbReference type="SUPFAM" id="SSF46689">
    <property type="entry name" value="Homeodomain-like"/>
    <property type="match status" value="2"/>
</dbReference>
<dbReference type="eggNOG" id="COG2207">
    <property type="taxonomic scope" value="Bacteria"/>
</dbReference>
<gene>
    <name evidence="6" type="ORF">RG1141_PA02480</name>
</gene>
<dbReference type="EMBL" id="HG938356">
    <property type="protein sequence ID" value="CDN57083.1"/>
    <property type="molecule type" value="Genomic_DNA"/>
</dbReference>
<name>A0A068TFA0_NEOGA</name>
<dbReference type="InterPro" id="IPR009057">
    <property type="entry name" value="Homeodomain-like_sf"/>
</dbReference>
<dbReference type="GO" id="GO:0003700">
    <property type="term" value="F:DNA-binding transcription factor activity"/>
    <property type="evidence" value="ECO:0007669"/>
    <property type="project" value="InterPro"/>
</dbReference>
<organism evidence="6 7">
    <name type="scientific">Neorhizobium galegae bv. officinalis bv. officinalis str. HAMBI 1141</name>
    <dbReference type="NCBI Taxonomy" id="1028801"/>
    <lineage>
        <taxon>Bacteria</taxon>
        <taxon>Pseudomonadati</taxon>
        <taxon>Pseudomonadota</taxon>
        <taxon>Alphaproteobacteria</taxon>
        <taxon>Hyphomicrobiales</taxon>
        <taxon>Rhizobiaceae</taxon>
        <taxon>Rhizobium/Agrobacterium group</taxon>
        <taxon>Neorhizobium</taxon>
    </lineage>
</organism>
<dbReference type="PANTHER" id="PTHR46796">
    <property type="entry name" value="HTH-TYPE TRANSCRIPTIONAL ACTIVATOR RHAS-RELATED"/>
    <property type="match status" value="1"/>
</dbReference>
<evidence type="ECO:0000313" key="7">
    <source>
        <dbReference type="Proteomes" id="UP000028186"/>
    </source>
</evidence>
<proteinExistence type="predicted"/>
<keyword evidence="2" id="KW-0238">DNA-binding</keyword>
<dbReference type="Pfam" id="PF12833">
    <property type="entry name" value="HTH_18"/>
    <property type="match status" value="1"/>
</dbReference>
<evidence type="ECO:0000313" key="6">
    <source>
        <dbReference type="EMBL" id="CDN57083.1"/>
    </source>
</evidence>
<dbReference type="SMART" id="SM00342">
    <property type="entry name" value="HTH_ARAC"/>
    <property type="match status" value="1"/>
</dbReference>
<protein>
    <submittedName>
        <fullName evidence="6">Putative AraC-type trancriptional regulator</fullName>
    </submittedName>
</protein>
<geneLocation type="plasmid" evidence="7">
    <name>II</name>
</geneLocation>
<dbReference type="InterPro" id="IPR018060">
    <property type="entry name" value="HTH_AraC"/>
</dbReference>
<dbReference type="RefSeq" id="WP_040124145.1">
    <property type="nucleotide sequence ID" value="NZ_HG938356.1"/>
</dbReference>
<dbReference type="InterPro" id="IPR050204">
    <property type="entry name" value="AraC_XylS_family_regulators"/>
</dbReference>
<sequence length="311" mass="34592">MAPFKFQALPPDVMADDRPQEGHVSPDREMERVLRTAPVESFRIDDPFDTRLARWKHNPFHDVVHPMSDHVIMTYLGAMQRLERRSGKAYATGMGRQGSITFIPAGSTSRWDIHGPMDIVQLYLSPDLLDRVARECPGEGRSLVESTAQQDNVMATLLTMAHQSSNGISSLDGLYRQQLASLIAIHLVKTHAGVCEALEKASGGLAPGILRMSLERLSSEKEEDLSLGALAEAANLSRFHFCRAFKKSTGMTPSEWLRQRRMEQAMAMLRDPMMQITDIAGVLGYGTLTAFCVAFKRHTGLTPGEWRRAAL</sequence>
<dbReference type="PANTHER" id="PTHR46796:SF14">
    <property type="entry name" value="TRANSCRIPTIONAL REGULATORY PROTEIN"/>
    <property type="match status" value="1"/>
</dbReference>
<keyword evidence="6" id="KW-0614">Plasmid</keyword>
<dbReference type="AlphaFoldDB" id="A0A068TFA0"/>
<dbReference type="HOGENOM" id="CLU_000445_88_4_5"/>
<dbReference type="KEGG" id="ngl:RG1141_PA02480"/>
<reference evidence="7" key="1">
    <citation type="journal article" date="2014" name="BMC Genomics">
        <title>Genome sequencing of two Neorhizobium galegae strains reveals a noeT gene responsible for the unusual acetylation of the nodulation factors.</title>
        <authorList>
            <person name="Osterman J."/>
            <person name="Marsh J."/>
            <person name="Laine P.K."/>
            <person name="Zeng Z."/>
            <person name="Alatalo E."/>
            <person name="Sullivan J.T."/>
            <person name="Young J.P."/>
            <person name="Thomas-Oates J."/>
            <person name="Paulin L."/>
            <person name="Lindstrom K."/>
        </authorList>
    </citation>
    <scope>NUCLEOTIDE SEQUENCE [LARGE SCALE GENOMIC DNA]</scope>
    <source>
        <strain evidence="7">HAMBI 1141</strain>
        <plasmid evidence="7">II</plasmid>
    </source>
</reference>
<evidence type="ECO:0000256" key="1">
    <source>
        <dbReference type="ARBA" id="ARBA00023015"/>
    </source>
</evidence>
<accession>A0A068TFA0</accession>
<dbReference type="GO" id="GO:0043565">
    <property type="term" value="F:sequence-specific DNA binding"/>
    <property type="evidence" value="ECO:0007669"/>
    <property type="project" value="InterPro"/>
</dbReference>
<keyword evidence="1" id="KW-0805">Transcription regulation</keyword>
<evidence type="ECO:0000256" key="4">
    <source>
        <dbReference type="SAM" id="MobiDB-lite"/>
    </source>
</evidence>
<feature type="domain" description="HTH araC/xylS-type" evidence="5">
    <location>
        <begin position="211"/>
        <end position="309"/>
    </location>
</feature>
<feature type="compositionally biased region" description="Basic and acidic residues" evidence="4">
    <location>
        <begin position="15"/>
        <end position="28"/>
    </location>
</feature>
<evidence type="ECO:0000256" key="2">
    <source>
        <dbReference type="ARBA" id="ARBA00023125"/>
    </source>
</evidence>
<dbReference type="PROSITE" id="PS01124">
    <property type="entry name" value="HTH_ARAC_FAMILY_2"/>
    <property type="match status" value="1"/>
</dbReference>
<dbReference type="PATRIC" id="fig|1028801.3.peg.4838"/>
<keyword evidence="3" id="KW-0804">Transcription</keyword>
<evidence type="ECO:0000259" key="5">
    <source>
        <dbReference type="PROSITE" id="PS01124"/>
    </source>
</evidence>
<dbReference type="Proteomes" id="UP000028186">
    <property type="component" value="Plasmid pHAMBI1141a"/>
</dbReference>